<organism evidence="1">
    <name type="scientific">Sesamum latifolium</name>
    <dbReference type="NCBI Taxonomy" id="2727402"/>
    <lineage>
        <taxon>Eukaryota</taxon>
        <taxon>Viridiplantae</taxon>
        <taxon>Streptophyta</taxon>
        <taxon>Embryophyta</taxon>
        <taxon>Tracheophyta</taxon>
        <taxon>Spermatophyta</taxon>
        <taxon>Magnoliopsida</taxon>
        <taxon>eudicotyledons</taxon>
        <taxon>Gunneridae</taxon>
        <taxon>Pentapetalae</taxon>
        <taxon>asterids</taxon>
        <taxon>lamiids</taxon>
        <taxon>Lamiales</taxon>
        <taxon>Pedaliaceae</taxon>
        <taxon>Sesamum</taxon>
    </lineage>
</organism>
<evidence type="ECO:0000313" key="1">
    <source>
        <dbReference type="EMBL" id="KAL0446402.1"/>
    </source>
</evidence>
<name>A0AAW2X172_9LAMI</name>
<accession>A0AAW2X172</accession>
<proteinExistence type="predicted"/>
<dbReference type="EMBL" id="JACGWN010000006">
    <property type="protein sequence ID" value="KAL0446402.1"/>
    <property type="molecule type" value="Genomic_DNA"/>
</dbReference>
<sequence length="87" mass="9789">MRFKMDSMDSNKIWILIDPPKGLDQSGAKRKFGTNGEATTFKAVFVAVFVAKGYTQRPWTTTVPSLRLLSYHRTPSSRRTSQASSYA</sequence>
<protein>
    <submittedName>
        <fullName evidence="1">Uncharacterized protein</fullName>
    </submittedName>
</protein>
<reference evidence="1" key="1">
    <citation type="submission" date="2020-06" db="EMBL/GenBank/DDBJ databases">
        <authorList>
            <person name="Li T."/>
            <person name="Hu X."/>
            <person name="Zhang T."/>
            <person name="Song X."/>
            <person name="Zhang H."/>
            <person name="Dai N."/>
            <person name="Sheng W."/>
            <person name="Hou X."/>
            <person name="Wei L."/>
        </authorList>
    </citation>
    <scope>NUCLEOTIDE SEQUENCE</scope>
    <source>
        <strain evidence="1">KEN1</strain>
        <tissue evidence="1">Leaf</tissue>
    </source>
</reference>
<reference evidence="1" key="2">
    <citation type="journal article" date="2024" name="Plant">
        <title>Genomic evolution and insights into agronomic trait innovations of Sesamum species.</title>
        <authorList>
            <person name="Miao H."/>
            <person name="Wang L."/>
            <person name="Qu L."/>
            <person name="Liu H."/>
            <person name="Sun Y."/>
            <person name="Le M."/>
            <person name="Wang Q."/>
            <person name="Wei S."/>
            <person name="Zheng Y."/>
            <person name="Lin W."/>
            <person name="Duan Y."/>
            <person name="Cao H."/>
            <person name="Xiong S."/>
            <person name="Wang X."/>
            <person name="Wei L."/>
            <person name="Li C."/>
            <person name="Ma Q."/>
            <person name="Ju M."/>
            <person name="Zhao R."/>
            <person name="Li G."/>
            <person name="Mu C."/>
            <person name="Tian Q."/>
            <person name="Mei H."/>
            <person name="Zhang T."/>
            <person name="Gao T."/>
            <person name="Zhang H."/>
        </authorList>
    </citation>
    <scope>NUCLEOTIDE SEQUENCE</scope>
    <source>
        <strain evidence="1">KEN1</strain>
    </source>
</reference>
<gene>
    <name evidence="1" type="ORF">Slati_1768100</name>
</gene>
<comment type="caution">
    <text evidence="1">The sequence shown here is derived from an EMBL/GenBank/DDBJ whole genome shotgun (WGS) entry which is preliminary data.</text>
</comment>
<dbReference type="AlphaFoldDB" id="A0AAW2X172"/>